<dbReference type="GO" id="GO:0004519">
    <property type="term" value="F:endonuclease activity"/>
    <property type="evidence" value="ECO:0007669"/>
    <property type="project" value="UniProtKB-UniRule"/>
</dbReference>
<comment type="cofactor">
    <cofactor evidence="1 13">
        <name>Mg(2+)</name>
        <dbReference type="ChEBI" id="CHEBI:18420"/>
    </cofactor>
</comment>
<feature type="active site" description="For RuvC-like nuclease domain" evidence="13">
    <location>
        <position position="10"/>
    </location>
</feature>
<feature type="binding site" evidence="13">
    <location>
        <position position="773"/>
    </location>
    <ligand>
        <name>Mg(2+)</name>
        <dbReference type="ChEBI" id="CHEBI:18420"/>
        <label>2</label>
    </ligand>
</feature>
<evidence type="ECO:0000256" key="13">
    <source>
        <dbReference type="HAMAP-Rule" id="MF_01480"/>
    </source>
</evidence>
<feature type="binding site" evidence="13">
    <location>
        <position position="769"/>
    </location>
    <ligand>
        <name>Mg(2+)</name>
        <dbReference type="ChEBI" id="CHEBI:18420"/>
        <label>1</label>
    </ligand>
</feature>
<evidence type="ECO:0000256" key="2">
    <source>
        <dbReference type="ARBA" id="ARBA00005244"/>
    </source>
</evidence>
<dbReference type="GeneID" id="65918206"/>
<evidence type="ECO:0000256" key="1">
    <source>
        <dbReference type="ARBA" id="ARBA00001946"/>
    </source>
</evidence>
<keyword evidence="8 13" id="KW-0694">RNA-binding</keyword>
<evidence type="ECO:0000256" key="10">
    <source>
        <dbReference type="ARBA" id="ARBA00023125"/>
    </source>
</evidence>
<dbReference type="Pfam" id="PF16592">
    <property type="entry name" value="Cas9_REC"/>
    <property type="match status" value="1"/>
</dbReference>
<dbReference type="RefSeq" id="WP_010009270.1">
    <property type="nucleotide sequence ID" value="NZ_AZCN01000066.1"/>
</dbReference>
<dbReference type="HAMAP" id="MF_01480">
    <property type="entry name" value="Cas9"/>
    <property type="match status" value="1"/>
</dbReference>
<keyword evidence="9 13" id="KW-0051">Antiviral defense</keyword>
<evidence type="ECO:0000256" key="9">
    <source>
        <dbReference type="ARBA" id="ARBA00023118"/>
    </source>
</evidence>
<dbReference type="GO" id="GO:0046872">
    <property type="term" value="F:metal ion binding"/>
    <property type="evidence" value="ECO:0007669"/>
    <property type="project" value="UniProtKB-UniRule"/>
</dbReference>
<reference evidence="15 16" key="1">
    <citation type="journal article" date="2015" name="Genome Announc.">
        <title>Expanding the biotechnology potential of lactobacilli through comparative genomics of 213 strains and associated genera.</title>
        <authorList>
            <person name="Sun Z."/>
            <person name="Harris H.M."/>
            <person name="McCann A."/>
            <person name="Guo C."/>
            <person name="Argimon S."/>
            <person name="Zhang W."/>
            <person name="Yang X."/>
            <person name="Jeffery I.B."/>
            <person name="Cooney J.C."/>
            <person name="Kagawa T.F."/>
            <person name="Liu W."/>
            <person name="Song Y."/>
            <person name="Salvetti E."/>
            <person name="Wrobel A."/>
            <person name="Rasinkangas P."/>
            <person name="Parkhill J."/>
            <person name="Rea M.C."/>
            <person name="O'Sullivan O."/>
            <person name="Ritari J."/>
            <person name="Douillard F.P."/>
            <person name="Paul Ross R."/>
            <person name="Yang R."/>
            <person name="Briner A.E."/>
            <person name="Felis G.E."/>
            <person name="de Vos W.M."/>
            <person name="Barrangou R."/>
            <person name="Klaenhammer T.R."/>
            <person name="Caufield P.W."/>
            <person name="Cui Y."/>
            <person name="Zhang H."/>
            <person name="O'Toole P.W."/>
        </authorList>
    </citation>
    <scope>NUCLEOTIDE SEQUENCE [LARGE SCALE GENOMIC DNA]</scope>
    <source>
        <strain evidence="15 16">DSM 20001</strain>
    </source>
</reference>
<dbReference type="Pfam" id="PF22702">
    <property type="entry name" value="Cas9_RuvC"/>
    <property type="match status" value="1"/>
</dbReference>
<evidence type="ECO:0000256" key="4">
    <source>
        <dbReference type="ARBA" id="ARBA00022723"/>
    </source>
</evidence>
<name>A0A0R1F6R4_9LACO</name>
<keyword evidence="10 13" id="KW-0238">DNA-binding</keyword>
<keyword evidence="7 13" id="KW-0460">Magnesium</keyword>
<evidence type="ECO:0000256" key="7">
    <source>
        <dbReference type="ARBA" id="ARBA00022842"/>
    </source>
</evidence>
<gene>
    <name evidence="13" type="primary">cas9</name>
    <name evidence="15" type="ORF">FD22_GL002102</name>
</gene>
<dbReference type="InterPro" id="IPR032237">
    <property type="entry name" value="Cas9_PI"/>
</dbReference>
<dbReference type="InterPro" id="IPR055228">
    <property type="entry name" value="Cas9_RuvC"/>
</dbReference>
<accession>A0A0R1F6R4</accession>
<keyword evidence="3 13" id="KW-0540">Nuclease</keyword>
<comment type="caution">
    <text evidence="15">The sequence shown here is derived from an EMBL/GenBank/DDBJ whole genome shotgun (WGS) entry which is preliminary data.</text>
</comment>
<feature type="binding site" evidence="13">
    <location>
        <position position="10"/>
    </location>
    <ligand>
        <name>Mg(2+)</name>
        <dbReference type="ChEBI" id="CHEBI:18420"/>
        <label>2</label>
    </ligand>
</feature>
<dbReference type="PATRIC" id="fig|913848.6.peg.2147"/>
<comment type="domain">
    <text evidence="13">Has 2 endonuclease domains. The discontinuous RuvC-like domain cleaves the target DNA noncomplementary to crRNA while the HNH nuclease domain cleaves the target DNA complementary to crRNA.</text>
</comment>
<feature type="binding site" evidence="13">
    <location>
        <position position="10"/>
    </location>
    <ligand>
        <name>Mg(2+)</name>
        <dbReference type="ChEBI" id="CHEBI:18420"/>
        <label>1</label>
    </ligand>
</feature>
<dbReference type="eggNOG" id="COG3513">
    <property type="taxonomic scope" value="Bacteria"/>
</dbReference>
<protein>
    <recommendedName>
        <fullName evidence="13">CRISPR-associated endonuclease Cas9</fullName>
        <ecNumber evidence="13">3.1.-.-</ecNumber>
    </recommendedName>
</protein>
<evidence type="ECO:0000256" key="3">
    <source>
        <dbReference type="ARBA" id="ARBA00022722"/>
    </source>
</evidence>
<evidence type="ECO:0000313" key="15">
    <source>
        <dbReference type="EMBL" id="KRK14794.1"/>
    </source>
</evidence>
<dbReference type="GO" id="GO:0016787">
    <property type="term" value="F:hydrolase activity"/>
    <property type="evidence" value="ECO:0007669"/>
    <property type="project" value="UniProtKB-KW"/>
</dbReference>
<comment type="similarity">
    <text evidence="13">Belongs to the CRISPR-associated Cas9 family.</text>
</comment>
<dbReference type="GO" id="GO:0043571">
    <property type="term" value="P:maintenance of CRISPR repeat elements"/>
    <property type="evidence" value="ECO:0007669"/>
    <property type="project" value="UniProtKB-UniRule"/>
</dbReference>
<evidence type="ECO:0000256" key="12">
    <source>
        <dbReference type="ARBA" id="ARBA00046380"/>
    </source>
</evidence>
<dbReference type="Pfam" id="PF16593">
    <property type="entry name" value="Cas9-BH"/>
    <property type="match status" value="1"/>
</dbReference>
<keyword evidence="5 13" id="KW-0255">Endonuclease</keyword>
<dbReference type="GO" id="GO:0003677">
    <property type="term" value="F:DNA binding"/>
    <property type="evidence" value="ECO:0007669"/>
    <property type="project" value="UniProtKB-UniRule"/>
</dbReference>
<evidence type="ECO:0000259" key="14">
    <source>
        <dbReference type="PROSITE" id="PS51749"/>
    </source>
</evidence>
<dbReference type="NCBIfam" id="TIGR01865">
    <property type="entry name" value="cas_Csn1"/>
    <property type="match status" value="1"/>
</dbReference>
<dbReference type="GO" id="GO:0003723">
    <property type="term" value="F:RNA binding"/>
    <property type="evidence" value="ECO:0007669"/>
    <property type="project" value="UniProtKB-UniRule"/>
</dbReference>
<comment type="subunit">
    <text evidence="12 13">Monomer. Binds crRNA and tracrRNA.</text>
</comment>
<feature type="binding site" evidence="13">
    <location>
        <position position="986"/>
    </location>
    <ligand>
        <name>Mg(2+)</name>
        <dbReference type="ChEBI" id="CHEBI:18420"/>
        <label>2</label>
    </ligand>
</feature>
<sequence length="1354" mass="156574">MTLHYNVGLDIGTNSVGYTIVDDNGKILQVKGKNGYGVRVFKEGATAAERRIFRTTHRRLKRRKWRLRLLQDFFEPYILPQDDGFFIRRKESNLVLNDRDEDTASLFNDRSDRDFYQAYPTIYHLRQALMTEKRQFDVREIYLAMHHIIKYRGHFLLNGTVNNFTNNKIDLHSDFEELNALLLNVIPELKFQIDLDHSTMFQTTLLNTTISRSGRQRDLVKSFYNGSDDKQLAKQQKSVATELLKAILGLKAKFHKLFNLDLLETTEWEFSFDAEDIDDKLAKLEPLMTENQQQVMDILQRIFAAITLNGIVPEGKTLSASKVDSYQKHKQDLKLLKAIAQHSDKKTATVLQTAYNEYINGIASKPLKQEDFYKRLTNAVKKSSDPQVADMLALIDQEKFLPKQRTKENGAIPHQLHQLELERIIDNQKDYYPWLAELNPNQARQKVAKYKLSELVAFRVPYYVGPLIEPEVQQATSNAHFAWMARKEAGPITPWNFDQKVDRNVSAERFIKRMTTKDTYLLAEDVLPLHSLLYQRFIVLNELNNVRVNGQKLTKKQKQAVYQDLFKRQPHVTKKQFKSYLVQTGEFAESSKIEGLANETSFNSGLTTENELRKIFGAQLDEARYQVDFEQIIEWATLFEDAKILRTKLAEITWLTTEQIEKLAGIRYRGWGRFSRKLLAGLRDQNGQQIIDLLWDTPNNFMVIVSQAAFSEAITKENEKLIDRRGAQDVITDLYTSPQNKKALRQVLAIVADVQKAMGGVPPQRIFIEFAREDEKNPRRSVERSRQLEKLYQTISNEFLINSEVRQELKEAVDQKVNFKDRLFLYFLQGGVDLYSGKRINIDQLSHYDIDHILPQSFIKDDSLDNRVLVSQKLNRSKSDSVPLSEFANYKFGPAMQAKWLQLKEAGLLSKRKYDNLTLDPTKLSKFAPLGFVNRQLVETRQVIKLAANLLASEETKVVTIKANMTHQVRKELDFPKNRNVNNYHHAFDAYLTAFVGIFLSKRYPKLKPYFTYGDFQKGNKLPDLKNFNFLYELKNKDRSIDSNTGEIIWDKQRDLAYMNKIYNFKKVTVVHEVLTKSGALYNQTLYKASEDKASGRGTKQLIRKKDNMPTELYGGYTGSTSAFMSIVRLWKKDKPYYKVVGIPTRMAAKLANQAQLLDYLTKKFTTRKLVKKTGDYKTTVERFELVVPKVGFNQLVIDGGQPFMLGSATYQYNARELFISKEAVKALNKQLSTHVDLVQVFDEILVQVNRWFPLYDTNGFREKLSHGRDRFMKLNDSFEEKSDTQIDVLNRILIGFHANAARTNLKILGLGTDLGFMTQQAGIRLTEKAILVHQSPSGLFERKVALRDLKGLR</sequence>
<keyword evidence="6 13" id="KW-0378">Hydrolase</keyword>
<evidence type="ECO:0000256" key="11">
    <source>
        <dbReference type="ARBA" id="ARBA00023211"/>
    </source>
</evidence>
<evidence type="ECO:0000256" key="8">
    <source>
        <dbReference type="ARBA" id="ARBA00022884"/>
    </source>
</evidence>
<dbReference type="GO" id="GO:0051607">
    <property type="term" value="P:defense response to virus"/>
    <property type="evidence" value="ECO:0007669"/>
    <property type="project" value="UniProtKB-UniRule"/>
</dbReference>
<comment type="similarity">
    <text evidence="2">Belongs to the CRISPR-associated protein Cas9 family. Subtype II-A subfamily.</text>
</comment>
<feature type="binding site" evidence="13">
    <location>
        <position position="773"/>
    </location>
    <ligand>
        <name>Mg(2+)</name>
        <dbReference type="ChEBI" id="CHEBI:18420"/>
        <label>1</label>
    </ligand>
</feature>
<feature type="domain" description="HNH Cas9-type" evidence="14">
    <location>
        <begin position="774"/>
        <end position="937"/>
    </location>
</feature>
<dbReference type="Pfam" id="PF16595">
    <property type="entry name" value="Cas9_PI"/>
    <property type="match status" value="1"/>
</dbReference>
<dbReference type="InterPro" id="IPR033114">
    <property type="entry name" value="HNH_CAS9"/>
</dbReference>
<dbReference type="EC" id="3.1.-.-" evidence="13"/>
<organism evidence="15 16">
    <name type="scientific">Loigolactobacillus coryniformis subsp. coryniformis KCTC 3167 = DSM 20001</name>
    <dbReference type="NCBI Taxonomy" id="913848"/>
    <lineage>
        <taxon>Bacteria</taxon>
        <taxon>Bacillati</taxon>
        <taxon>Bacillota</taxon>
        <taxon>Bacilli</taxon>
        <taxon>Lactobacillales</taxon>
        <taxon>Lactobacillaceae</taxon>
        <taxon>Loigolactobacillus</taxon>
    </lineage>
</organism>
<dbReference type="InterPro" id="IPR032239">
    <property type="entry name" value="Cas9-BH"/>
</dbReference>
<keyword evidence="4 13" id="KW-0479">Metal-binding</keyword>
<keyword evidence="11" id="KW-0464">Manganese</keyword>
<comment type="function">
    <text evidence="13">CRISPR (clustered regularly interspaced short palindromic repeat) is an adaptive immune system that provides protection against mobile genetic elements (viruses, transposable elements and conjugative plasmids). CRISPR clusters contain spacers, sequences complementary to antecedent mobile elements, and target invading nucleic acids. CRISPR clusters are transcribed and processed into CRISPR RNA (crRNA). In type II CRISPR systems correct processing of pre-crRNA requires a trans-encoded small RNA (tracrRNA), endogenous ribonuclease 3 (rnc) and this protein. The tracrRNA serves as a guide for ribonuclease 3-aided processing of pre-crRNA. Subsequently Cas9/crRNA/tracrRNA endonucleolytically cleaves linear or circular dsDNA target complementary to the spacer; Cas9 is inactive in the absence of the 2 guide RNAs (gRNA). Cas9 recognizes the protospacer adjacent motif (PAM) in the CRISPR repeat sequences to help distinguish self versus nonself, as targets within the bacterial CRISPR locus do not have PAMs. PAM recognition is also required for catalytic activity.</text>
</comment>
<dbReference type="InterPro" id="IPR032240">
    <property type="entry name" value="Cas9_REC"/>
</dbReference>
<feature type="active site" description="Proton acceptor for HNH nuclease domain" evidence="13">
    <location>
        <position position="852"/>
    </location>
</feature>
<dbReference type="EMBL" id="AZCN01000066">
    <property type="protein sequence ID" value="KRK14794.1"/>
    <property type="molecule type" value="Genomic_DNA"/>
</dbReference>
<dbReference type="InterPro" id="IPR003615">
    <property type="entry name" value="HNH_nuc"/>
</dbReference>
<dbReference type="PROSITE" id="PS51749">
    <property type="entry name" value="HNH_CAS9"/>
    <property type="match status" value="1"/>
</dbReference>
<evidence type="ECO:0000256" key="5">
    <source>
        <dbReference type="ARBA" id="ARBA00022759"/>
    </source>
</evidence>
<evidence type="ECO:0000256" key="6">
    <source>
        <dbReference type="ARBA" id="ARBA00022801"/>
    </source>
</evidence>
<dbReference type="Pfam" id="PF13395">
    <property type="entry name" value="HNH_4"/>
    <property type="match status" value="1"/>
</dbReference>
<dbReference type="InterPro" id="IPR028629">
    <property type="entry name" value="Cas9"/>
</dbReference>
<proteinExistence type="inferred from homology"/>
<evidence type="ECO:0000313" key="16">
    <source>
        <dbReference type="Proteomes" id="UP000051181"/>
    </source>
</evidence>
<dbReference type="Proteomes" id="UP000051181">
    <property type="component" value="Unassembled WGS sequence"/>
</dbReference>